<reference evidence="1" key="1">
    <citation type="submission" date="2022-06" db="EMBL/GenBank/DDBJ databases">
        <title>Lutimaribacter sp. EGI FJ00013, a novel bacterium isolated from a salt lake sediment enrichment.</title>
        <authorList>
            <person name="Gao L."/>
            <person name="Fang B.-Z."/>
            <person name="Li W.-J."/>
        </authorList>
    </citation>
    <scope>NUCLEOTIDE SEQUENCE</scope>
    <source>
        <strain evidence="1">EGI FJ00013</strain>
    </source>
</reference>
<keyword evidence="2" id="KW-1185">Reference proteome</keyword>
<organism evidence="1 2">
    <name type="scientific">Lutimaribacter degradans</name>
    <dbReference type="NCBI Taxonomy" id="2945989"/>
    <lineage>
        <taxon>Bacteria</taxon>
        <taxon>Pseudomonadati</taxon>
        <taxon>Pseudomonadota</taxon>
        <taxon>Alphaproteobacteria</taxon>
        <taxon>Rhodobacterales</taxon>
        <taxon>Roseobacteraceae</taxon>
        <taxon>Lutimaribacter</taxon>
    </lineage>
</organism>
<evidence type="ECO:0000313" key="2">
    <source>
        <dbReference type="Proteomes" id="UP001203036"/>
    </source>
</evidence>
<gene>
    <name evidence="1" type="ORF">M8744_16535</name>
</gene>
<dbReference type="Proteomes" id="UP001203036">
    <property type="component" value="Unassembled WGS sequence"/>
</dbReference>
<sequence length="65" mass="7763">MPQQTQAEMFIQTLTEMRDAERKSRDVGLRLDVNPQVQRIMHAFWTDPNDDGHPLNRTLRNQWVE</sequence>
<name>A0ACC5ZZI6_9RHOB</name>
<protein>
    <submittedName>
        <fullName evidence="1">Uncharacterized protein</fullName>
    </submittedName>
</protein>
<proteinExistence type="predicted"/>
<comment type="caution">
    <text evidence="1">The sequence shown here is derived from an EMBL/GenBank/DDBJ whole genome shotgun (WGS) entry which is preliminary data.</text>
</comment>
<accession>A0ACC5ZZI6</accession>
<evidence type="ECO:0000313" key="1">
    <source>
        <dbReference type="EMBL" id="MCM2563756.1"/>
    </source>
</evidence>
<dbReference type="EMBL" id="JAMQGO010000016">
    <property type="protein sequence ID" value="MCM2563756.1"/>
    <property type="molecule type" value="Genomic_DNA"/>
</dbReference>